<accession>A0AA86QNR9</accession>
<dbReference type="InterPro" id="IPR008147">
    <property type="entry name" value="Gln_synt_N"/>
</dbReference>
<proteinExistence type="inferred from homology"/>
<evidence type="ECO:0000256" key="2">
    <source>
        <dbReference type="RuleBase" id="RU000384"/>
    </source>
</evidence>
<dbReference type="Pfam" id="PF12437">
    <property type="entry name" value="GSIII_N"/>
    <property type="match status" value="1"/>
</dbReference>
<dbReference type="PROSITE" id="PS00181">
    <property type="entry name" value="GLNA_ATP"/>
    <property type="match status" value="1"/>
</dbReference>
<dbReference type="InterPro" id="IPR052725">
    <property type="entry name" value="GS_Type-3"/>
</dbReference>
<comment type="similarity">
    <text evidence="1 2">Belongs to the glutamine synthetase family.</text>
</comment>
<reference evidence="6 7" key="2">
    <citation type="submission" date="2024-07" db="EMBL/GenBank/DDBJ databases">
        <authorList>
            <person name="Akdeniz Z."/>
        </authorList>
    </citation>
    <scope>NUCLEOTIDE SEQUENCE [LARGE SCALE GENOMIC DNA]</scope>
</reference>
<dbReference type="EMBL" id="CATOUU010000927">
    <property type="protein sequence ID" value="CAI9960052.1"/>
    <property type="molecule type" value="Genomic_DNA"/>
</dbReference>
<dbReference type="PROSITE" id="PS51986">
    <property type="entry name" value="GS_BETA_GRASP"/>
    <property type="match status" value="1"/>
</dbReference>
<feature type="domain" description="GS beta-grasp" evidence="3">
    <location>
        <begin position="58"/>
        <end position="151"/>
    </location>
</feature>
<organism evidence="5">
    <name type="scientific">Hexamita inflata</name>
    <dbReference type="NCBI Taxonomy" id="28002"/>
    <lineage>
        <taxon>Eukaryota</taxon>
        <taxon>Metamonada</taxon>
        <taxon>Diplomonadida</taxon>
        <taxon>Hexamitidae</taxon>
        <taxon>Hexamitinae</taxon>
        <taxon>Hexamita</taxon>
    </lineage>
</organism>
<dbReference type="PANTHER" id="PTHR42974">
    <property type="entry name" value="GLUTAMINE SYNTHETASE"/>
    <property type="match status" value="1"/>
</dbReference>
<dbReference type="Pfam" id="PF00120">
    <property type="entry name" value="Gln-synt_C"/>
    <property type="match status" value="1"/>
</dbReference>
<dbReference type="InterPro" id="IPR022147">
    <property type="entry name" value="GSIII_N"/>
</dbReference>
<reference evidence="5" key="1">
    <citation type="submission" date="2023-06" db="EMBL/GenBank/DDBJ databases">
        <authorList>
            <person name="Kurt Z."/>
        </authorList>
    </citation>
    <scope>NUCLEOTIDE SEQUENCE</scope>
</reference>
<feature type="domain" description="GS catalytic" evidence="4">
    <location>
        <begin position="156"/>
        <end position="595"/>
    </location>
</feature>
<dbReference type="Pfam" id="PF18318">
    <property type="entry name" value="Gln-synt_C-ter"/>
    <property type="match status" value="1"/>
</dbReference>
<dbReference type="Proteomes" id="UP001642409">
    <property type="component" value="Unassembled WGS sequence"/>
</dbReference>
<dbReference type="GO" id="GO:0006542">
    <property type="term" value="P:glutamine biosynthetic process"/>
    <property type="evidence" value="ECO:0007669"/>
    <property type="project" value="InterPro"/>
</dbReference>
<dbReference type="Gene3D" id="3.30.590.10">
    <property type="entry name" value="Glutamine synthetase/guanido kinase, catalytic domain"/>
    <property type="match status" value="1"/>
</dbReference>
<evidence type="ECO:0000259" key="4">
    <source>
        <dbReference type="PROSITE" id="PS51987"/>
    </source>
</evidence>
<sequence length="705" mass="79841">MNSFGSLVFNSNELKKRLSQPAFEQFLKIQQKQTHMTHDLAEKIAAAMLDWSLTNGATHYCHWFQPLTGGTAEKHDSFLDSDKSGAFLTKFSASNLIKGEADASSLPNGSVRSTFEARGYTVWDSSSPAFIKVDDQMKVLCIPTAFCTFSGATLDEKTPLLRSCDQLAKQALRVLKIMGNTTSQYIKIYAGPEQEYFLIDQAHYQQREDLKQTGRTLFGNIPAKSQQLRDQYYGQIKPRVLKFMQQLNQELYKLGVPAKTQHNEVAPAQHELATIYNQVQIAMDQNQIVMETMKKVALKHGLQCLLHEKPFDNLNGSGKHNNWSFGTDEGENLLDPGDSPQKNKQFLIYFLSVVAAVDKYAELLRLSTAYPANEYRLGGHEAPPTIISIYCGEQLMEIVEQLARKSHSDKNSPTGLLSPSVTLGVDSFPKIPRDTSDRNRTSPFAFTGNKFEFRMVGSSQSIGVPNSVLNTAVAQILKEVADEFTIRLDKHEEFDAIYEDIVSRLAKDHKRVIFNGNGYSSEWKEEAERRGLPIFTSCVDVFKHILDEKSVKLFVENSVMSEDELKARLHIYNELFVNTVLIEADCMTQMARKQILPCCTNYLTIIAAAQFQLQQIGLENMSIQQQVVQFNQKISQLMKSITDLEEGSSQAKVFDEEHVQDAAKFVNDNIKPKMMQLRSIADWMEANVEKNMWCFPSYTDILFYE</sequence>
<dbReference type="PROSITE" id="PS51987">
    <property type="entry name" value="GS_CATALYTIC"/>
    <property type="match status" value="1"/>
</dbReference>
<dbReference type="InterPro" id="IPR014746">
    <property type="entry name" value="Gln_synth/guanido_kin_cat_dom"/>
</dbReference>
<dbReference type="InterPro" id="IPR008146">
    <property type="entry name" value="Gln_synth_cat_dom"/>
</dbReference>
<comment type="caution">
    <text evidence="5">The sequence shown here is derived from an EMBL/GenBank/DDBJ whole genome shotgun (WGS) entry which is preliminary data.</text>
</comment>
<dbReference type="InterPro" id="IPR027303">
    <property type="entry name" value="Gln_synth_gly_rich_site"/>
</dbReference>
<keyword evidence="7" id="KW-1185">Reference proteome</keyword>
<dbReference type="SMART" id="SM01230">
    <property type="entry name" value="Gln-synt_C"/>
    <property type="match status" value="1"/>
</dbReference>
<evidence type="ECO:0000256" key="1">
    <source>
        <dbReference type="PROSITE-ProRule" id="PRU01330"/>
    </source>
</evidence>
<dbReference type="InterPro" id="IPR040577">
    <property type="entry name" value="Gln-synt_C"/>
</dbReference>
<protein>
    <submittedName>
        <fullName evidence="5">Glutamine synthetase</fullName>
    </submittedName>
    <submittedName>
        <fullName evidence="6">Glutamine_synthetase</fullName>
    </submittedName>
</protein>
<dbReference type="PANTHER" id="PTHR42974:SF1">
    <property type="entry name" value="TYPE-3 GLUTAMINE SYNTHETASE"/>
    <property type="match status" value="1"/>
</dbReference>
<evidence type="ECO:0000313" key="5">
    <source>
        <dbReference type="EMBL" id="CAI9960052.1"/>
    </source>
</evidence>
<evidence type="ECO:0000313" key="6">
    <source>
        <dbReference type="EMBL" id="CAL6070485.1"/>
    </source>
</evidence>
<dbReference type="EMBL" id="CAXDID020000283">
    <property type="protein sequence ID" value="CAL6070485.1"/>
    <property type="molecule type" value="Genomic_DNA"/>
</dbReference>
<dbReference type="AlphaFoldDB" id="A0AA86QNR9"/>
<gene>
    <name evidence="5" type="ORF">HINF_LOCUS47697</name>
    <name evidence="6" type="ORF">HINF_LOCUS54502</name>
</gene>
<dbReference type="Gene3D" id="1.20.120.1560">
    <property type="match status" value="1"/>
</dbReference>
<dbReference type="GO" id="GO:0004356">
    <property type="term" value="F:glutamine synthetase activity"/>
    <property type="evidence" value="ECO:0007669"/>
    <property type="project" value="InterPro"/>
</dbReference>
<name>A0AA86QNR9_9EUKA</name>
<dbReference type="SUPFAM" id="SSF55931">
    <property type="entry name" value="Glutamine synthetase/guanido kinase"/>
    <property type="match status" value="1"/>
</dbReference>
<evidence type="ECO:0000259" key="3">
    <source>
        <dbReference type="PROSITE" id="PS51986"/>
    </source>
</evidence>
<evidence type="ECO:0000313" key="7">
    <source>
        <dbReference type="Proteomes" id="UP001642409"/>
    </source>
</evidence>